<keyword evidence="9 12" id="KW-0413">Isomerase</keyword>
<dbReference type="InterPro" id="IPR001878">
    <property type="entry name" value="Znf_CCHC"/>
</dbReference>
<feature type="region of interest" description="Disordered" evidence="13">
    <location>
        <begin position="747"/>
        <end position="796"/>
    </location>
</feature>
<dbReference type="Gene3D" id="3.30.65.10">
    <property type="entry name" value="Bacterial Topoisomerase I, domain 1"/>
    <property type="match status" value="1"/>
</dbReference>
<name>A0AAW1DIP9_9HEMI</name>
<feature type="region of interest" description="Disordered" evidence="13">
    <location>
        <begin position="845"/>
        <end position="899"/>
    </location>
</feature>
<dbReference type="Gene3D" id="3.40.50.140">
    <property type="match status" value="1"/>
</dbReference>
<dbReference type="PRINTS" id="PR00417">
    <property type="entry name" value="PRTPISMRASEI"/>
</dbReference>
<evidence type="ECO:0000256" key="2">
    <source>
        <dbReference type="ARBA" id="ARBA00009446"/>
    </source>
</evidence>
<feature type="domain" description="GRF-type" evidence="16">
    <location>
        <begin position="801"/>
        <end position="843"/>
    </location>
</feature>
<feature type="domain" description="Toprim" evidence="15">
    <location>
        <begin position="26"/>
        <end position="170"/>
    </location>
</feature>
<gene>
    <name evidence="18" type="ORF">O3M35_006277</name>
</gene>
<accession>A0AAW1DIP9</accession>
<dbReference type="GO" id="GO:0003677">
    <property type="term" value="F:DNA binding"/>
    <property type="evidence" value="ECO:0007669"/>
    <property type="project" value="UniProtKB-KW"/>
</dbReference>
<dbReference type="PROSITE" id="PS50158">
    <property type="entry name" value="ZF_CCHC"/>
    <property type="match status" value="1"/>
</dbReference>
<keyword evidence="4" id="KW-0479">Metal-binding</keyword>
<dbReference type="PANTHER" id="PTHR11390">
    <property type="entry name" value="PROKARYOTIC DNA TOPOISOMERASE"/>
    <property type="match status" value="1"/>
</dbReference>
<evidence type="ECO:0000256" key="9">
    <source>
        <dbReference type="ARBA" id="ARBA00023235"/>
    </source>
</evidence>
<evidence type="ECO:0000256" key="11">
    <source>
        <dbReference type="PROSITE-ProRule" id="PRU00047"/>
    </source>
</evidence>
<dbReference type="InterPro" id="IPR023405">
    <property type="entry name" value="Topo_IA_core_domain"/>
</dbReference>
<dbReference type="Gene3D" id="1.10.290.10">
    <property type="entry name" value="Topoisomerase I, domain 4"/>
    <property type="match status" value="1"/>
</dbReference>
<dbReference type="SMART" id="SM00436">
    <property type="entry name" value="TOP1Bc"/>
    <property type="match status" value="1"/>
</dbReference>
<dbReference type="FunFam" id="3.40.50.140:FF:000003">
    <property type="entry name" value="DNA topoisomerase"/>
    <property type="match status" value="1"/>
</dbReference>
<feature type="domain" description="Topo IA-type catalytic" evidence="17">
    <location>
        <begin position="188"/>
        <end position="605"/>
    </location>
</feature>
<comment type="similarity">
    <text evidence="2 12">Belongs to the type IA topoisomerase family.</text>
</comment>
<keyword evidence="19" id="KW-1185">Reference proteome</keyword>
<keyword evidence="5 11" id="KW-0863">Zinc-finger</keyword>
<feature type="compositionally biased region" description="Low complexity" evidence="13">
    <location>
        <begin position="852"/>
        <end position="877"/>
    </location>
</feature>
<dbReference type="Pfam" id="PF01751">
    <property type="entry name" value="Toprim"/>
    <property type="match status" value="1"/>
</dbReference>
<comment type="function">
    <text evidence="12">Introduces a single-strand break via transesterification at a target site in duplex DNA. Releases the supercoiling and torsional tension of DNA introduced during the DNA replication and transcription by transiently cleaving and rejoining one strand of the DNA duplex. The scissile phosphodiester is attacked by the catalytic tyrosine of the enzyme, resulting in the formation of a DNA-(5'-phosphotyrosyl)-enzyme intermediate and the expulsion of a 3'-OH DNA strand.</text>
</comment>
<keyword evidence="6" id="KW-0862">Zinc</keyword>
<dbReference type="InterPro" id="IPR010666">
    <property type="entry name" value="Znf_GRF"/>
</dbReference>
<dbReference type="Proteomes" id="UP001461498">
    <property type="component" value="Unassembled WGS sequence"/>
</dbReference>
<evidence type="ECO:0000256" key="5">
    <source>
        <dbReference type="ARBA" id="ARBA00022771"/>
    </source>
</evidence>
<dbReference type="InterPro" id="IPR000380">
    <property type="entry name" value="Topo_IA"/>
</dbReference>
<evidence type="ECO:0000259" key="16">
    <source>
        <dbReference type="PROSITE" id="PS51999"/>
    </source>
</evidence>
<comment type="caution">
    <text evidence="18">The sequence shown here is derived from an EMBL/GenBank/DDBJ whole genome shotgun (WGS) entry which is preliminary data.</text>
</comment>
<sequence>MVFIIKCCVTVLRYVGTKAPVTSTMKVLNVAEKNDAAKNISSFLSNGRSRRREGFSKYNKIYEFDYTVFGQNCLMAMTSVSGHLLNYEFNSNFRKWTCCSPEELFDAPVQKACSQDFIDIKKTLENEARNSSKLIIWTDCDREGENIGFEIIDTCKKVNPSLDVYRAIFSEITGPSIKRAIQNLSRPNRNISNAVDVRQELDLRIGASFTRFQTLRLQKVFPVLAEHLLSYGSCQFPTLGFVVERYLDRERFIPEPFWRIKVTHTIQDLTVTFRWSRDRLFDETICKALLARCKENPLAKVKKVEGKPKSKWRPLPLDTTELEKTVSKKLKINAKETLKIAEKLYTQGFISYPRTETNIFPSSINLNSLVEMQVEDRNWGGFAANVLQEGANPRQGKKSDQSHPPIHPIKYTNSLQGNEARIYEFIVRHFLACVSKDAKGHETNVLIEINGEEFSASGLMILERNYLDVYPYENWNSKNIHRYEVGQTFEPTILDIEESHTSAPNLLTEADLIALMEKHGIGTDATHAEHIETIKTRCYVGLEGVYFVPSAIGMGLVEGYDSMGFAMSKPHLRAELEADLKRICDGVRQPEVVLREQINKYRTLFQKAKEQVNKIDAAIGKYIQATAIPLNAENDPLNVRSQQVEKVFPCKFCGLDMVLRSNQTNKYLSCSGFPNCKSAIWLPNKILEVKISSESCESCGPNVKKLEFKFSPGSMSPYYPNFYIGCLNGCDQDFIDMLGVKLPKLSSTSSSFSSQQSSVRTSVTSQTRSTLSSSTSSQNSSQFTNFTSSQRNNSSGDSLKCFCDLPAKKLTVKKDGPNKGKVFFACQKNPDVKCNYFLWEEALQQGQTQPVRNSSSNRGRGRNSSNSSFRARGSNNGPSRRCGICSQTGHTRRNCPQNQ</sequence>
<dbReference type="EMBL" id="JAPXFL010000003">
    <property type="protein sequence ID" value="KAK9508812.1"/>
    <property type="molecule type" value="Genomic_DNA"/>
</dbReference>
<dbReference type="PROSITE" id="PS51999">
    <property type="entry name" value="ZF_GRF"/>
    <property type="match status" value="1"/>
</dbReference>
<evidence type="ECO:0000313" key="18">
    <source>
        <dbReference type="EMBL" id="KAK9508812.1"/>
    </source>
</evidence>
<evidence type="ECO:0000259" key="14">
    <source>
        <dbReference type="PROSITE" id="PS50158"/>
    </source>
</evidence>
<dbReference type="InterPro" id="IPR003602">
    <property type="entry name" value="Topo_IA_DNA-bd_dom"/>
</dbReference>
<dbReference type="SMART" id="SM00493">
    <property type="entry name" value="TOPRIM"/>
    <property type="match status" value="1"/>
</dbReference>
<dbReference type="InterPro" id="IPR013824">
    <property type="entry name" value="Topo_IA_cen_sub1"/>
</dbReference>
<dbReference type="GO" id="GO:0031422">
    <property type="term" value="C:RecQ family helicase-topoisomerase III complex"/>
    <property type="evidence" value="ECO:0007669"/>
    <property type="project" value="TreeGrafter"/>
</dbReference>
<evidence type="ECO:0000256" key="13">
    <source>
        <dbReference type="SAM" id="MobiDB-lite"/>
    </source>
</evidence>
<evidence type="ECO:0000256" key="8">
    <source>
        <dbReference type="ARBA" id="ARBA00023125"/>
    </source>
</evidence>
<dbReference type="FunFam" id="1.10.460.10:FF:000003">
    <property type="entry name" value="DNA topoisomerase"/>
    <property type="match status" value="1"/>
</dbReference>
<dbReference type="FunFam" id="1.10.290.10:FF:000001">
    <property type="entry name" value="DNA topoisomerase"/>
    <property type="match status" value="1"/>
</dbReference>
<proteinExistence type="inferred from homology"/>
<dbReference type="GO" id="GO:0003917">
    <property type="term" value="F:DNA topoisomerase type I (single strand cut, ATP-independent) activity"/>
    <property type="evidence" value="ECO:0007669"/>
    <property type="project" value="UniProtKB-EC"/>
</dbReference>
<dbReference type="InterPro" id="IPR023406">
    <property type="entry name" value="Topo_IA_AS"/>
</dbReference>
<dbReference type="CDD" id="cd03362">
    <property type="entry name" value="TOPRIM_TopoIA_TopoIII"/>
    <property type="match status" value="1"/>
</dbReference>
<dbReference type="SUPFAM" id="SSF57756">
    <property type="entry name" value="Retrovirus zinc finger-like domains"/>
    <property type="match status" value="1"/>
</dbReference>
<dbReference type="GO" id="GO:0008270">
    <property type="term" value="F:zinc ion binding"/>
    <property type="evidence" value="ECO:0007669"/>
    <property type="project" value="UniProtKB-KW"/>
</dbReference>
<dbReference type="SUPFAM" id="SSF56712">
    <property type="entry name" value="Prokaryotic type I DNA topoisomerase"/>
    <property type="match status" value="1"/>
</dbReference>
<dbReference type="InterPro" id="IPR003601">
    <property type="entry name" value="Topo_IA_2"/>
</dbReference>
<dbReference type="InterPro" id="IPR006171">
    <property type="entry name" value="TOPRIM_dom"/>
</dbReference>
<dbReference type="EC" id="5.6.2.1" evidence="3 12"/>
<dbReference type="GO" id="GO:0006281">
    <property type="term" value="P:DNA repair"/>
    <property type="evidence" value="ECO:0007669"/>
    <property type="project" value="TreeGrafter"/>
</dbReference>
<dbReference type="InterPro" id="IPR013825">
    <property type="entry name" value="Topo_IA_cen_sub2"/>
</dbReference>
<protein>
    <recommendedName>
        <fullName evidence="3 12">DNA topoisomerase</fullName>
        <ecNumber evidence="3 12">5.6.2.1</ecNumber>
    </recommendedName>
</protein>
<dbReference type="PROSITE" id="PS52039">
    <property type="entry name" value="TOPO_IA_2"/>
    <property type="match status" value="1"/>
</dbReference>
<evidence type="ECO:0000256" key="10">
    <source>
        <dbReference type="ARBA" id="ARBA00056363"/>
    </source>
</evidence>
<evidence type="ECO:0000256" key="7">
    <source>
        <dbReference type="ARBA" id="ARBA00023029"/>
    </source>
</evidence>
<dbReference type="PROSITE" id="PS50880">
    <property type="entry name" value="TOPRIM"/>
    <property type="match status" value="1"/>
</dbReference>
<comment type="function">
    <text evidence="10">Releases the supercoiling and torsional tension of DNA introduced during the DNA replication and transcription by transiently cleaving and rejoining one strand of the DNA duplex. Introduces a single-strand break via transesterification at a target site in duplex DNA. The scissile phosphodiester is attacked by the catalytic tyrosine of the enzyme, resulting in the formation of a DNA-(5'-phosphotyrosyl)-enzyme intermediate and the expulsion of a 3'-OH DNA strand. The free DNA strand than undergoes passage around the unbroken strand thus removing DNA supercoils. Finally, in the religation step, the DNA 3'-OH attacks the covalent intermediate to expel the active-site tyrosine and restore the DNA phosphodiester backbone. Weakly relaxes negative supercoils and displays a distinct preference for binding single-stranded DNA.</text>
</comment>
<dbReference type="Gene3D" id="1.10.460.10">
    <property type="entry name" value="Topoisomerase I, domain 2"/>
    <property type="match status" value="1"/>
</dbReference>
<evidence type="ECO:0000259" key="15">
    <source>
        <dbReference type="PROSITE" id="PS50880"/>
    </source>
</evidence>
<feature type="domain" description="CCHC-type" evidence="14">
    <location>
        <begin position="880"/>
        <end position="897"/>
    </location>
</feature>
<feature type="compositionally biased region" description="Low complexity" evidence="13">
    <location>
        <begin position="747"/>
        <end position="790"/>
    </location>
</feature>
<dbReference type="InterPro" id="IPR036875">
    <property type="entry name" value="Znf_CCHC_sf"/>
</dbReference>
<dbReference type="PROSITE" id="PS00396">
    <property type="entry name" value="TOPO_IA_1"/>
    <property type="match status" value="1"/>
</dbReference>
<dbReference type="Pfam" id="PF01131">
    <property type="entry name" value="Topoisom_bac"/>
    <property type="match status" value="1"/>
</dbReference>
<keyword evidence="7 12" id="KW-0799">Topoisomerase</keyword>
<dbReference type="GO" id="GO:0006310">
    <property type="term" value="P:DNA recombination"/>
    <property type="evidence" value="ECO:0007669"/>
    <property type="project" value="TreeGrafter"/>
</dbReference>
<reference evidence="18 19" key="1">
    <citation type="submission" date="2022-12" db="EMBL/GenBank/DDBJ databases">
        <title>Chromosome-level genome assembly of true bugs.</title>
        <authorList>
            <person name="Ma L."/>
            <person name="Li H."/>
        </authorList>
    </citation>
    <scope>NUCLEOTIDE SEQUENCE [LARGE SCALE GENOMIC DNA]</scope>
    <source>
        <strain evidence="18">Lab_2022b</strain>
    </source>
</reference>
<comment type="catalytic activity">
    <reaction evidence="1 12">
        <text>ATP-independent breakage of single-stranded DNA, followed by passage and rejoining.</text>
        <dbReference type="EC" id="5.6.2.1"/>
    </reaction>
</comment>
<dbReference type="CDD" id="cd00186">
    <property type="entry name" value="TOP1Ac"/>
    <property type="match status" value="1"/>
</dbReference>
<evidence type="ECO:0000256" key="4">
    <source>
        <dbReference type="ARBA" id="ARBA00022723"/>
    </source>
</evidence>
<dbReference type="Gene3D" id="2.70.20.10">
    <property type="entry name" value="Topoisomerase I, domain 3"/>
    <property type="match status" value="1"/>
</dbReference>
<evidence type="ECO:0000256" key="3">
    <source>
        <dbReference type="ARBA" id="ARBA00012891"/>
    </source>
</evidence>
<dbReference type="GO" id="GO:0005634">
    <property type="term" value="C:nucleus"/>
    <property type="evidence" value="ECO:0007669"/>
    <property type="project" value="TreeGrafter"/>
</dbReference>
<organism evidence="18 19">
    <name type="scientific">Rhynocoris fuscipes</name>
    <dbReference type="NCBI Taxonomy" id="488301"/>
    <lineage>
        <taxon>Eukaryota</taxon>
        <taxon>Metazoa</taxon>
        <taxon>Ecdysozoa</taxon>
        <taxon>Arthropoda</taxon>
        <taxon>Hexapoda</taxon>
        <taxon>Insecta</taxon>
        <taxon>Pterygota</taxon>
        <taxon>Neoptera</taxon>
        <taxon>Paraneoptera</taxon>
        <taxon>Hemiptera</taxon>
        <taxon>Heteroptera</taxon>
        <taxon>Panheteroptera</taxon>
        <taxon>Cimicomorpha</taxon>
        <taxon>Reduviidae</taxon>
        <taxon>Harpactorinae</taxon>
        <taxon>Harpactorini</taxon>
        <taxon>Rhynocoris</taxon>
    </lineage>
</organism>
<evidence type="ECO:0000256" key="12">
    <source>
        <dbReference type="RuleBase" id="RU362092"/>
    </source>
</evidence>
<keyword evidence="8 12" id="KW-0238">DNA-binding</keyword>
<evidence type="ECO:0000256" key="6">
    <source>
        <dbReference type="ARBA" id="ARBA00022833"/>
    </source>
</evidence>
<feature type="compositionally biased region" description="Polar residues" evidence="13">
    <location>
        <begin position="885"/>
        <end position="899"/>
    </location>
</feature>
<evidence type="ECO:0000259" key="17">
    <source>
        <dbReference type="PROSITE" id="PS52039"/>
    </source>
</evidence>
<dbReference type="PANTHER" id="PTHR11390:SF21">
    <property type="entry name" value="DNA TOPOISOMERASE 3-ALPHA"/>
    <property type="match status" value="1"/>
</dbReference>
<dbReference type="InterPro" id="IPR013497">
    <property type="entry name" value="Topo_IA_cen"/>
</dbReference>
<evidence type="ECO:0000256" key="1">
    <source>
        <dbReference type="ARBA" id="ARBA00000213"/>
    </source>
</evidence>
<dbReference type="AlphaFoldDB" id="A0AAW1DIP9"/>
<dbReference type="Pfam" id="PF06839">
    <property type="entry name" value="Zn_ribbon_GRF"/>
    <property type="match status" value="1"/>
</dbReference>
<dbReference type="GO" id="GO:0006265">
    <property type="term" value="P:DNA topological change"/>
    <property type="evidence" value="ECO:0007669"/>
    <property type="project" value="InterPro"/>
</dbReference>
<evidence type="ECO:0000313" key="19">
    <source>
        <dbReference type="Proteomes" id="UP001461498"/>
    </source>
</evidence>
<dbReference type="SMART" id="SM00437">
    <property type="entry name" value="TOP1Ac"/>
    <property type="match status" value="1"/>
</dbReference>
<dbReference type="InterPro" id="IPR034144">
    <property type="entry name" value="TOPRIM_TopoIII"/>
</dbReference>
<dbReference type="InterPro" id="IPR013826">
    <property type="entry name" value="Topo_IA_cen_sub3"/>
</dbReference>